<evidence type="ECO:0000313" key="1">
    <source>
        <dbReference type="EMBL" id="GFP26145.1"/>
    </source>
</evidence>
<comment type="caution">
    <text evidence="1">The sequence shown here is derived from an EMBL/GenBank/DDBJ whole genome shotgun (WGS) entry which is preliminary data.</text>
</comment>
<dbReference type="AlphaFoldDB" id="A0A6V8P0W0"/>
<dbReference type="EMBL" id="BLRX01000397">
    <property type="protein sequence ID" value="GFP26145.1"/>
    <property type="molecule type" value="Genomic_DNA"/>
</dbReference>
<organism evidence="1 2">
    <name type="scientific">Candidatus Hakubella thermalkaliphila</name>
    <dbReference type="NCBI Taxonomy" id="2754717"/>
    <lineage>
        <taxon>Bacteria</taxon>
        <taxon>Bacillati</taxon>
        <taxon>Actinomycetota</taxon>
        <taxon>Actinomycetota incertae sedis</taxon>
        <taxon>Candidatus Hakubellales</taxon>
        <taxon>Candidatus Hakubellaceae</taxon>
        <taxon>Candidatus Hakubella</taxon>
    </lineage>
</organism>
<name>A0A6V8P0W0_9ACTN</name>
<reference evidence="1 2" key="1">
    <citation type="journal article" date="2020" name="Front. Microbiol.">
        <title>Single-cell genomics of novel Actinobacteria with the Wood-Ljungdahl pathway discovered in a serpentinizing system.</title>
        <authorList>
            <person name="Merino N."/>
            <person name="Kawai M."/>
            <person name="Boyd E.S."/>
            <person name="Colman D.R."/>
            <person name="McGlynn S.E."/>
            <person name="Nealson K.H."/>
            <person name="Kurokawa K."/>
            <person name="Hongoh Y."/>
        </authorList>
    </citation>
    <scope>NUCLEOTIDE SEQUENCE [LARGE SCALE GENOMIC DNA]</scope>
    <source>
        <strain evidence="1 2">S25</strain>
    </source>
</reference>
<protein>
    <submittedName>
        <fullName evidence="1">Uncharacterized protein</fullName>
    </submittedName>
</protein>
<sequence length="89" mass="10342">MHAGIEPEGSRYFNNEKEQVSIKEIQRHLCSLEMKYGMTSAEFGQKYPRGEMRDSEKVMMWIRDYDSHNTLPLEEAKKTSITNISGPKT</sequence>
<gene>
    <name evidence="1" type="ORF">HKBW3S25_01633</name>
</gene>
<dbReference type="Proteomes" id="UP000543224">
    <property type="component" value="Unassembled WGS sequence"/>
</dbReference>
<evidence type="ECO:0000313" key="2">
    <source>
        <dbReference type="Proteomes" id="UP000543224"/>
    </source>
</evidence>
<proteinExistence type="predicted"/>
<accession>A0A6V8P0W0</accession>